<name>A0A1I1VWJ2_9BURK</name>
<dbReference type="GO" id="GO:0030151">
    <property type="term" value="F:molybdenum ion binding"/>
    <property type="evidence" value="ECO:0007669"/>
    <property type="project" value="InterPro"/>
</dbReference>
<dbReference type="InterPro" id="IPR005302">
    <property type="entry name" value="MoCF_Sase_C"/>
</dbReference>
<dbReference type="OrthoDB" id="581532at2"/>
<keyword evidence="3" id="KW-1185">Reference proteome</keyword>
<sequence length="289" mass="31573">MTFRTDRDLAGTVSRLFIHPVKSCAGIAVPEALLTPTGLEWDRTWMVVDARGDFLTQRTAPRMALVRPGLQGPDLVLRAPDMPALQLALHGTGPVMDVRVWDDAVPAWDVGDQAAQWFTGFLGQPCRLVRFDPAHRRLSSLRRTGGIEAPNQFADAYPVLLTSEASLRELNERLSTAGASPVGMDRFRANIVIDGVESHDEDRIDSLFIDTGGEGACLKPVKPCTRCPIPDIDPLTALSSPEVSTTLRAYRQDARVNGAITFGMNSIVLEGAGRLVRVGQRVSADWQFD</sequence>
<dbReference type="Pfam" id="PF03476">
    <property type="entry name" value="MOSC_N"/>
    <property type="match status" value="1"/>
</dbReference>
<feature type="domain" description="MOSC" evidence="1">
    <location>
        <begin position="126"/>
        <end position="285"/>
    </location>
</feature>
<gene>
    <name evidence="2" type="ORF">SAMN04489710_10758</name>
</gene>
<dbReference type="Proteomes" id="UP000199517">
    <property type="component" value="Unassembled WGS sequence"/>
</dbReference>
<proteinExistence type="predicted"/>
<dbReference type="SUPFAM" id="SSF50800">
    <property type="entry name" value="PK beta-barrel domain-like"/>
    <property type="match status" value="1"/>
</dbReference>
<evidence type="ECO:0000313" key="2">
    <source>
        <dbReference type="EMBL" id="SFD84970.1"/>
    </source>
</evidence>
<dbReference type="RefSeq" id="WP_092952644.1">
    <property type="nucleotide sequence ID" value="NZ_FOMQ01000007.1"/>
</dbReference>
<dbReference type="AlphaFoldDB" id="A0A1I1VWJ2"/>
<dbReference type="EMBL" id="FOMQ01000007">
    <property type="protein sequence ID" value="SFD84970.1"/>
    <property type="molecule type" value="Genomic_DNA"/>
</dbReference>
<dbReference type="Pfam" id="PF03473">
    <property type="entry name" value="MOSC"/>
    <property type="match status" value="1"/>
</dbReference>
<reference evidence="3" key="1">
    <citation type="submission" date="2016-10" db="EMBL/GenBank/DDBJ databases">
        <authorList>
            <person name="Varghese N."/>
            <person name="Submissions S."/>
        </authorList>
    </citation>
    <scope>NUCLEOTIDE SEQUENCE [LARGE SCALE GENOMIC DNA]</scope>
    <source>
        <strain evidence="3">DSM 7481</strain>
    </source>
</reference>
<organism evidence="2 3">
    <name type="scientific">Paracidovorax konjaci</name>
    <dbReference type="NCBI Taxonomy" id="32040"/>
    <lineage>
        <taxon>Bacteria</taxon>
        <taxon>Pseudomonadati</taxon>
        <taxon>Pseudomonadota</taxon>
        <taxon>Betaproteobacteria</taxon>
        <taxon>Burkholderiales</taxon>
        <taxon>Comamonadaceae</taxon>
        <taxon>Paracidovorax</taxon>
    </lineage>
</organism>
<dbReference type="PANTHER" id="PTHR14237:SF19">
    <property type="entry name" value="MITOCHONDRIAL AMIDOXIME REDUCING COMPONENT 1"/>
    <property type="match status" value="1"/>
</dbReference>
<dbReference type="InterPro" id="IPR005303">
    <property type="entry name" value="MOCOS_middle"/>
</dbReference>
<dbReference type="InterPro" id="IPR011037">
    <property type="entry name" value="Pyrv_Knase-like_insert_dom_sf"/>
</dbReference>
<dbReference type="GO" id="GO:0003824">
    <property type="term" value="F:catalytic activity"/>
    <property type="evidence" value="ECO:0007669"/>
    <property type="project" value="InterPro"/>
</dbReference>
<accession>A0A1I1VWJ2</accession>
<dbReference type="SUPFAM" id="SSF141673">
    <property type="entry name" value="MOSC N-terminal domain-like"/>
    <property type="match status" value="1"/>
</dbReference>
<dbReference type="PANTHER" id="PTHR14237">
    <property type="entry name" value="MOLYBDOPTERIN COFACTOR SULFURASE MOSC"/>
    <property type="match status" value="1"/>
</dbReference>
<dbReference type="GO" id="GO:0030170">
    <property type="term" value="F:pyridoxal phosphate binding"/>
    <property type="evidence" value="ECO:0007669"/>
    <property type="project" value="InterPro"/>
</dbReference>
<dbReference type="STRING" id="32040.SAMN04489710_10758"/>
<dbReference type="PROSITE" id="PS51340">
    <property type="entry name" value="MOSC"/>
    <property type="match status" value="1"/>
</dbReference>
<protein>
    <recommendedName>
        <fullName evidence="1">MOSC domain-containing protein</fullName>
    </recommendedName>
</protein>
<evidence type="ECO:0000313" key="3">
    <source>
        <dbReference type="Proteomes" id="UP000199517"/>
    </source>
</evidence>
<evidence type="ECO:0000259" key="1">
    <source>
        <dbReference type="PROSITE" id="PS51340"/>
    </source>
</evidence>